<dbReference type="RefSeq" id="WP_190943792.1">
    <property type="nucleotide sequence ID" value="NZ_JACJSI010000085.1"/>
</dbReference>
<dbReference type="EMBL" id="JACJSI010000085">
    <property type="protein sequence ID" value="MBD2533205.1"/>
    <property type="molecule type" value="Genomic_DNA"/>
</dbReference>
<dbReference type="SMART" id="SM01260">
    <property type="entry name" value="LANC_like"/>
    <property type="match status" value="1"/>
</dbReference>
<keyword evidence="3" id="KW-1185">Reference proteome</keyword>
<dbReference type="InterPro" id="IPR025410">
    <property type="entry name" value="Lant_dehyd"/>
</dbReference>
<dbReference type="CDD" id="cd04792">
    <property type="entry name" value="LanM-like"/>
    <property type="match status" value="1"/>
</dbReference>
<dbReference type="Proteomes" id="UP000623440">
    <property type="component" value="Unassembled WGS sequence"/>
</dbReference>
<name>A0ABR8DY72_9NOSO</name>
<dbReference type="NCBIfam" id="TIGR03897">
    <property type="entry name" value="lanti_2_LanM"/>
    <property type="match status" value="1"/>
</dbReference>
<proteinExistence type="predicted"/>
<dbReference type="InterPro" id="IPR017146">
    <property type="entry name" value="Lanti_2_LanM"/>
</dbReference>
<comment type="caution">
    <text evidence="2">The sequence shown here is derived from an EMBL/GenBank/DDBJ whole genome shotgun (WGS) entry which is preliminary data.</text>
</comment>
<dbReference type="PANTHER" id="PTHR12736:SF7">
    <property type="entry name" value="LANC-LIKE PROTEIN 3"/>
    <property type="match status" value="1"/>
</dbReference>
<dbReference type="InterPro" id="IPR012341">
    <property type="entry name" value="6hp_glycosidase-like_sf"/>
</dbReference>
<dbReference type="PRINTS" id="PR01950">
    <property type="entry name" value="LANCSUPER"/>
</dbReference>
<evidence type="ECO:0000313" key="3">
    <source>
        <dbReference type="Proteomes" id="UP000623440"/>
    </source>
</evidence>
<evidence type="ECO:0000259" key="1">
    <source>
        <dbReference type="Pfam" id="PF13575"/>
    </source>
</evidence>
<evidence type="ECO:0000313" key="2">
    <source>
        <dbReference type="EMBL" id="MBD2533205.1"/>
    </source>
</evidence>
<feature type="domain" description="Lantibiotic biosynthesis protein dehydration" evidence="1">
    <location>
        <begin position="229"/>
        <end position="612"/>
    </location>
</feature>
<accession>A0ABR8DY72</accession>
<dbReference type="Pfam" id="PF13575">
    <property type="entry name" value="DUF4135"/>
    <property type="match status" value="1"/>
</dbReference>
<gene>
    <name evidence="2" type="primary">lanM</name>
    <name evidence="2" type="ORF">H6G97_27995</name>
</gene>
<protein>
    <submittedName>
        <fullName evidence="2">Type 2 lantipeptide synthetase LanM</fullName>
    </submittedName>
</protein>
<dbReference type="PANTHER" id="PTHR12736">
    <property type="entry name" value="LANC-LIKE PROTEIN"/>
    <property type="match status" value="1"/>
</dbReference>
<dbReference type="SUPFAM" id="SSF158745">
    <property type="entry name" value="LanC-like"/>
    <property type="match status" value="1"/>
</dbReference>
<reference evidence="2 3" key="1">
    <citation type="journal article" date="2020" name="ISME J.">
        <title>Comparative genomics reveals insights into cyanobacterial evolution and habitat adaptation.</title>
        <authorList>
            <person name="Chen M.Y."/>
            <person name="Teng W.K."/>
            <person name="Zhao L."/>
            <person name="Hu C.X."/>
            <person name="Zhou Y.K."/>
            <person name="Han B.P."/>
            <person name="Song L.R."/>
            <person name="Shu W.S."/>
        </authorList>
    </citation>
    <scope>NUCLEOTIDE SEQUENCE [LARGE SCALE GENOMIC DNA]</scope>
    <source>
        <strain evidence="2 3">FACHB-838</strain>
    </source>
</reference>
<dbReference type="PIRSF" id="PIRSF037228">
    <property type="entry name" value="Lant_mod_RumM"/>
    <property type="match status" value="1"/>
</dbReference>
<organism evidence="2 3">
    <name type="scientific">Nostoc flagelliforme FACHB-838</name>
    <dbReference type="NCBI Taxonomy" id="2692904"/>
    <lineage>
        <taxon>Bacteria</taxon>
        <taxon>Bacillati</taxon>
        <taxon>Cyanobacteriota</taxon>
        <taxon>Cyanophyceae</taxon>
        <taxon>Nostocales</taxon>
        <taxon>Nostocaceae</taxon>
        <taxon>Nostoc</taxon>
    </lineage>
</organism>
<dbReference type="InterPro" id="IPR007822">
    <property type="entry name" value="LANC-like"/>
</dbReference>
<dbReference type="Pfam" id="PF05147">
    <property type="entry name" value="LANC_like"/>
    <property type="match status" value="1"/>
</dbReference>
<sequence>MEKSLEKSLNYIINKSSTIEERLTCGWTIDEIQINKQLANTRLDYWCRIAAEGNETNFTRRLAWQNLDLAQVIPVLGATKFPSSANVPSWAETLKTILETTASFPIPNLRDSDSLDRCFDFQHPIPFEELFLPFIKIARQKLIAQVDSNAYSHLAETAHICFERSLLKRLSYTCSQALHLEFSIFRNFRQSALNTLFQQIKNEKTGREKYLDFIENLLQGQLLEFFQEYSVLARLAATVLDLWVNTTAEFIQRLATDWDSIQHQFHSGEELGEVVVIQCSISDPHQQGRSVFILTFASGMKLVYKPKDCGVEVAYTQFLDWLNQQGVPLSFKVLQVLDRYQYGWIEFVEQLPCNNPTEAHNYYQRMGMLLCLLYALDTTDCHNENVIAHGEYPVLADMESLMQPRPQVDDEQNDSTGAISKANQQIANSVLRIGLLPWWEFGPDGRTAYDFSAIGGTLNQQTPFRQPRWQNINTDRMNTIYDYATIGVEKNVPLLDGVQLSLTDYTGEIVGGFAQMYHFLLEQREAILTADNPLAKFKHQELRFIFRDTRVYGSLLSRTLAPKYLRDGIDRSIEFDVLSRALITSEKIHPFWQVLKYELQAMEQLDIPYFTMLSDSQDLRLSQNETIKNCCPLDSLSVVNHRFRQLGNQDLQQQIQLIKGSLYSHIVRHESTNTDEGKDISLDTIAALSNEDILQQVMAIASDIKDRATYAEDGSVTWIGFRYVFTAQRFKLQPLDYSLYSGITGVALFFAALAKVTKDAEWHDLTLRILQPLRQKLSSREFNKIALDMGIGGAEGLGSLVYAFVRISQLIDEPALIEEAAYIASFISHEQITTDEYLDVIAGVAGTILGLLALYNVTGDSGILKQAIACGEHLLKQRVFTNGKYQAWKTIDEQVIIGFSHGVTGIIHALLQLYTATKIPFFLEAAEEGIAYEQSVFHPQAKNWLQGENPENMRIASWCYGFTGIGLTRIANLGILDNKEIRQEIETSAQVIQKFDMNGADFLCCGNLGKVDFLLEAAHRLSRPELRQTAQQQAAWIIKRSQSAGGFYLFSRKLCDIYDPGFFLGVSGIGYQLLRLIDSENLPSVLMWA</sequence>
<dbReference type="Gene3D" id="1.50.10.10">
    <property type="match status" value="1"/>
</dbReference>